<reference evidence="3" key="1">
    <citation type="submission" date="2020-05" db="EMBL/GenBank/DDBJ databases">
        <title>Novel species in genus Nocardioides.</title>
        <authorList>
            <person name="Zhang G."/>
        </authorList>
    </citation>
    <scope>NUCLEOTIDE SEQUENCE [LARGE SCALE GENOMIC DNA]</scope>
    <source>
        <strain evidence="3">zg-1050</strain>
    </source>
</reference>
<dbReference type="Pfam" id="PF06541">
    <property type="entry name" value="ABC_trans_CmpB"/>
    <property type="match status" value="1"/>
</dbReference>
<feature type="transmembrane region" description="Helical" evidence="1">
    <location>
        <begin position="285"/>
        <end position="303"/>
    </location>
</feature>
<dbReference type="EMBL" id="CP053716">
    <property type="protein sequence ID" value="QKF08060.1"/>
    <property type="molecule type" value="Genomic_DNA"/>
</dbReference>
<keyword evidence="1" id="KW-1133">Transmembrane helix</keyword>
<proteinExistence type="predicted"/>
<dbReference type="InterPro" id="IPR010540">
    <property type="entry name" value="CmpB_TMEM229"/>
</dbReference>
<keyword evidence="1" id="KW-0472">Membrane</keyword>
<feature type="transmembrane region" description="Helical" evidence="1">
    <location>
        <begin position="315"/>
        <end position="340"/>
    </location>
</feature>
<evidence type="ECO:0000313" key="2">
    <source>
        <dbReference type="EMBL" id="QKF08060.1"/>
    </source>
</evidence>
<feature type="transmembrane region" description="Helical" evidence="1">
    <location>
        <begin position="88"/>
        <end position="109"/>
    </location>
</feature>
<evidence type="ECO:0000256" key="1">
    <source>
        <dbReference type="SAM" id="Phobius"/>
    </source>
</evidence>
<feature type="transmembrane region" description="Helical" evidence="1">
    <location>
        <begin position="241"/>
        <end position="265"/>
    </location>
</feature>
<accession>A0A6M8J2B1</accession>
<dbReference type="KEGG" id="bwa:HLV38_06355"/>
<feature type="transmembrane region" description="Helical" evidence="1">
    <location>
        <begin position="179"/>
        <end position="200"/>
    </location>
</feature>
<name>A0A6M8J2B1_9ACTN</name>
<feature type="transmembrane region" description="Helical" evidence="1">
    <location>
        <begin position="54"/>
        <end position="76"/>
    </location>
</feature>
<feature type="transmembrane region" description="Helical" evidence="1">
    <location>
        <begin position="20"/>
        <end position="42"/>
    </location>
</feature>
<protein>
    <submittedName>
        <fullName evidence="2">Putative ABC transporter permease</fullName>
    </submittedName>
</protein>
<dbReference type="AlphaFoldDB" id="A0A6M8J2B1"/>
<gene>
    <name evidence="2" type="ORF">HLV38_06355</name>
</gene>
<dbReference type="Proteomes" id="UP000503297">
    <property type="component" value="Chromosome"/>
</dbReference>
<feature type="transmembrane region" description="Helical" evidence="1">
    <location>
        <begin position="212"/>
        <end position="234"/>
    </location>
</feature>
<organism evidence="2 3">
    <name type="scientific">Berryella wangjianweii</name>
    <dbReference type="NCBI Taxonomy" id="2734634"/>
    <lineage>
        <taxon>Bacteria</taxon>
        <taxon>Bacillati</taxon>
        <taxon>Actinomycetota</taxon>
        <taxon>Coriobacteriia</taxon>
        <taxon>Eggerthellales</taxon>
        <taxon>Eggerthellaceae</taxon>
        <taxon>Berryella</taxon>
    </lineage>
</organism>
<keyword evidence="3" id="KW-1185">Reference proteome</keyword>
<evidence type="ECO:0000313" key="3">
    <source>
        <dbReference type="Proteomes" id="UP000503297"/>
    </source>
</evidence>
<keyword evidence="1" id="KW-0812">Transmembrane</keyword>
<sequence length="397" mass="43276">MDLTTSSKRAVPLALRVYGVLALLNGIAAIPLLALVAVGAIAQVGAGHSDDRSAVAIAVLALDFALTLASTALFAVLGVRLLRNRRRYAARIAYTLIAVQVGLLLSSMMLNGLGAATASHAVVLTLTVVLSGYLDPALAEERLLQRKLHDLDIRAEAERGTLGRDVTGEGYLALNFFNLFWIFAICSVVGLALEVVYHFMLFGGYEDRAGLLFGPFSPIYGFGGVLVTVALNRFYRAPLPVVFAVSAVIGGAFEFFVSWFLQTAFGITAWDYTGTFLSIGGRTNAQFMIMWGLLGLAWVRLLLPRMLKLVNLIPWNWRYVVTTACATLMVLNGALTLAALDRWYSRLADAHEPSTALEWFCDEHFDNRFMERRFQSMSINPHNAVRETSAGLGSGTD</sequence>